<reference evidence="13" key="2">
    <citation type="submission" date="2025-08" db="UniProtKB">
        <authorList>
            <consortium name="Ensembl"/>
        </authorList>
    </citation>
    <scope>IDENTIFICATION</scope>
    <source>
        <strain evidence="13">broiler</strain>
    </source>
</reference>
<gene>
    <name evidence="13" type="primary">IL23R</name>
</gene>
<keyword evidence="5" id="KW-0677">Repeat</keyword>
<keyword evidence="4" id="KW-0732">Signal</keyword>
<dbReference type="PANTHER" id="PTHR48423">
    <property type="entry name" value="INTERLEUKIN-27 RECEPTOR SUBUNIT ALPHA"/>
    <property type="match status" value="1"/>
</dbReference>
<dbReference type="InterPro" id="IPR052672">
    <property type="entry name" value="Type1_Cytokine_Rcpt_Type2"/>
</dbReference>
<evidence type="ECO:0000256" key="9">
    <source>
        <dbReference type="ARBA" id="ARBA00023180"/>
    </source>
</evidence>
<evidence type="ECO:0000313" key="13">
    <source>
        <dbReference type="Ensembl" id="ENSGALP00010034406.1"/>
    </source>
</evidence>
<evidence type="ECO:0000256" key="3">
    <source>
        <dbReference type="ARBA" id="ARBA00022692"/>
    </source>
</evidence>
<keyword evidence="8" id="KW-0675">Receptor</keyword>
<dbReference type="AlphaFoldDB" id="A0A8V0ZVD6"/>
<evidence type="ECO:0000256" key="8">
    <source>
        <dbReference type="ARBA" id="ARBA00023170"/>
    </source>
</evidence>
<name>A0A8V0ZVD6_CHICK</name>
<evidence type="ECO:0000256" key="2">
    <source>
        <dbReference type="ARBA" id="ARBA00008921"/>
    </source>
</evidence>
<feature type="transmembrane region" description="Helical" evidence="11">
    <location>
        <begin position="365"/>
        <end position="385"/>
    </location>
</feature>
<feature type="domain" description="Fibronectin type-III" evidence="12">
    <location>
        <begin position="252"/>
        <end position="350"/>
    </location>
</feature>
<reference evidence="13" key="3">
    <citation type="submission" date="2025-09" db="UniProtKB">
        <authorList>
            <consortium name="Ensembl"/>
        </authorList>
    </citation>
    <scope>IDENTIFICATION</scope>
    <source>
        <strain evidence="13">broiler</strain>
    </source>
</reference>
<evidence type="ECO:0000256" key="11">
    <source>
        <dbReference type="SAM" id="Phobius"/>
    </source>
</evidence>
<dbReference type="GO" id="GO:0005886">
    <property type="term" value="C:plasma membrane"/>
    <property type="evidence" value="ECO:0007669"/>
    <property type="project" value="UniProtKB-ARBA"/>
</dbReference>
<keyword evidence="14" id="KW-1185">Reference proteome</keyword>
<dbReference type="GeneTree" id="ENSGT00940000160050"/>
<organism evidence="13 14">
    <name type="scientific">Gallus gallus</name>
    <name type="common">Chicken</name>
    <dbReference type="NCBI Taxonomy" id="9031"/>
    <lineage>
        <taxon>Eukaryota</taxon>
        <taxon>Metazoa</taxon>
        <taxon>Chordata</taxon>
        <taxon>Craniata</taxon>
        <taxon>Vertebrata</taxon>
        <taxon>Euteleostomi</taxon>
        <taxon>Archelosauria</taxon>
        <taxon>Archosauria</taxon>
        <taxon>Dinosauria</taxon>
        <taxon>Saurischia</taxon>
        <taxon>Theropoda</taxon>
        <taxon>Coelurosauria</taxon>
        <taxon>Aves</taxon>
        <taxon>Neognathae</taxon>
        <taxon>Galloanserae</taxon>
        <taxon>Galliformes</taxon>
        <taxon>Phasianidae</taxon>
        <taxon>Phasianinae</taxon>
        <taxon>Gallus</taxon>
    </lineage>
</organism>
<accession>A0A8V0ZVD6</accession>
<evidence type="ECO:0000256" key="10">
    <source>
        <dbReference type="SAM" id="MobiDB-lite"/>
    </source>
</evidence>
<dbReference type="Proteomes" id="UP000000539">
    <property type="component" value="Chromosome 8"/>
</dbReference>
<evidence type="ECO:0000313" key="14">
    <source>
        <dbReference type="Proteomes" id="UP000000539"/>
    </source>
</evidence>
<evidence type="ECO:0000256" key="1">
    <source>
        <dbReference type="ARBA" id="ARBA00004479"/>
    </source>
</evidence>
<comment type="subcellular location">
    <subcellularLocation>
        <location evidence="1">Membrane</location>
        <topology evidence="1">Single-pass type I membrane protein</topology>
    </subcellularLocation>
</comment>
<evidence type="ECO:0000259" key="12">
    <source>
        <dbReference type="PROSITE" id="PS50853"/>
    </source>
</evidence>
<comment type="similarity">
    <text evidence="2">Belongs to the type I cytokine receptor family. Type 2 subfamily.</text>
</comment>
<dbReference type="PROSITE" id="PS50853">
    <property type="entry name" value="FN3"/>
    <property type="match status" value="1"/>
</dbReference>
<evidence type="ECO:0000256" key="5">
    <source>
        <dbReference type="ARBA" id="ARBA00022737"/>
    </source>
</evidence>
<dbReference type="CDD" id="cd00063">
    <property type="entry name" value="FN3"/>
    <property type="match status" value="1"/>
</dbReference>
<dbReference type="Ensembl" id="ENSGALT00010056664.1">
    <property type="protein sequence ID" value="ENSGALP00010034406.1"/>
    <property type="gene ID" value="ENSGALG00010023235.1"/>
</dbReference>
<dbReference type="SUPFAM" id="SSF49265">
    <property type="entry name" value="Fibronectin type III"/>
    <property type="match status" value="1"/>
</dbReference>
<dbReference type="OrthoDB" id="9897281at2759"/>
<keyword evidence="6 11" id="KW-1133">Transmembrane helix</keyword>
<sequence>MNAFTVLEANEVSAHIPKAMPHCPTQAAAAAQAMVGGGEAFVLHILLCILGRGAAQIRCLGHVRIEPGSVVPMGSNVSITCVSALDCPWASLSILLNLTAPKDPPRPLNSSAAQLQLRGFRLPFSIITCLARCPNSYWNEVVCGTELWAGLVPAVPLAESAETTAGSPPTTTIRWRQQTELQDVRCEERHKAVGAAEWHVTAWDSAVQRGHQLQSATRYVFQARCRLSAAGSPWSAWGLPFTYSTPEAAFPSPLAVDVQRENQSTISVAWQLPRHNGTPPLWFIVEWVCTAPYSHEEEFFWKKVPGQDSHTYIQEDAAAGSHINVSVYAVYPNGVSKPSSGQVSLEDQMLGIIYPEALHEDDIRLFLGTGVSVLILSVVLVILMFKKSARKRIKAAVALVLPKWLLEDFPHMENSKVIKSFQEKSEFTNSIFSEPFLDNSDPTITEIKELSGDKKYKNVDIKKEPSNVVPENVEHPQSSAPPHNTATEDVSDYKPQISDANTLGYVAANMGLIQPYTPAPEPETNIFFRDYSSPFSCLWDAEGAGAQVCLLDKINLVLNNDRSGQNHAFSSAQEEQNALLENQWEKTLYSEGVQEQTLVPDELVSCLRAMNGGSVDIQTCFPQSIGRLF</sequence>
<dbReference type="PANTHER" id="PTHR48423:SF2">
    <property type="entry name" value="INTERLEUKIN-12 RECEPTOR SUBUNIT BETA-2"/>
    <property type="match status" value="1"/>
</dbReference>
<dbReference type="InterPro" id="IPR003961">
    <property type="entry name" value="FN3_dom"/>
</dbReference>
<proteinExistence type="inferred from homology"/>
<evidence type="ECO:0000256" key="7">
    <source>
        <dbReference type="ARBA" id="ARBA00023136"/>
    </source>
</evidence>
<protein>
    <submittedName>
        <fullName evidence="13">Interleukin 23 receptor</fullName>
    </submittedName>
</protein>
<keyword evidence="7 11" id="KW-0472">Membrane</keyword>
<reference evidence="13" key="1">
    <citation type="submission" date="2020-11" db="EMBL/GenBank/DDBJ databases">
        <title>Gallus gallus (Chicken) genome, bGalGal1, GRCg7b, maternal haplotype autosomes + Z &amp; W.</title>
        <authorList>
            <person name="Warren W."/>
            <person name="Formenti G."/>
            <person name="Fedrigo O."/>
            <person name="Haase B."/>
            <person name="Mountcastle J."/>
            <person name="Balacco J."/>
            <person name="Tracey A."/>
            <person name="Schneider V."/>
            <person name="Okimoto R."/>
            <person name="Cheng H."/>
            <person name="Hawken R."/>
            <person name="Howe K."/>
            <person name="Jarvis E.D."/>
        </authorList>
    </citation>
    <scope>NUCLEOTIDE SEQUENCE [LARGE SCALE GENOMIC DNA]</scope>
    <source>
        <strain evidence="13">Broiler</strain>
    </source>
</reference>
<dbReference type="InterPro" id="IPR036116">
    <property type="entry name" value="FN3_sf"/>
</dbReference>
<keyword evidence="3 11" id="KW-0812">Transmembrane</keyword>
<feature type="region of interest" description="Disordered" evidence="10">
    <location>
        <begin position="465"/>
        <end position="490"/>
    </location>
</feature>
<evidence type="ECO:0000256" key="4">
    <source>
        <dbReference type="ARBA" id="ARBA00022729"/>
    </source>
</evidence>
<dbReference type="Gene3D" id="2.60.40.10">
    <property type="entry name" value="Immunoglobulins"/>
    <property type="match status" value="2"/>
</dbReference>
<keyword evidence="9" id="KW-0325">Glycoprotein</keyword>
<dbReference type="InterPro" id="IPR013783">
    <property type="entry name" value="Ig-like_fold"/>
</dbReference>
<feature type="compositionally biased region" description="Polar residues" evidence="10">
    <location>
        <begin position="475"/>
        <end position="488"/>
    </location>
</feature>
<evidence type="ECO:0000256" key="6">
    <source>
        <dbReference type="ARBA" id="ARBA00022989"/>
    </source>
</evidence>